<keyword evidence="9 10" id="KW-0472">Membrane</keyword>
<dbReference type="PRINTS" id="PR00813">
    <property type="entry name" value="BCTERIALGSPG"/>
</dbReference>
<comment type="similarity">
    <text evidence="2">Belongs to the GSP G family.</text>
</comment>
<dbReference type="InterPro" id="IPR012902">
    <property type="entry name" value="N_methyl_site"/>
</dbReference>
<evidence type="ECO:0000256" key="2">
    <source>
        <dbReference type="ARBA" id="ARBA00009984"/>
    </source>
</evidence>
<dbReference type="InterPro" id="IPR000983">
    <property type="entry name" value="Bac_GSPG_pilin"/>
</dbReference>
<gene>
    <name evidence="12" type="primary">gspG</name>
    <name evidence="12" type="ORF">ACG00Y_26375</name>
</gene>
<keyword evidence="6" id="KW-0997">Cell inner membrane</keyword>
<dbReference type="Pfam" id="PF08334">
    <property type="entry name" value="T2SSG"/>
    <property type="match status" value="1"/>
</dbReference>
<keyword evidence="8 10" id="KW-1133">Transmembrane helix</keyword>
<dbReference type="PROSITE" id="PS00409">
    <property type="entry name" value="PROKAR_NTER_METHYL"/>
    <property type="match status" value="1"/>
</dbReference>
<dbReference type="EMBL" id="JBIGHV010000012">
    <property type="protein sequence ID" value="MFG6433461.1"/>
    <property type="molecule type" value="Genomic_DNA"/>
</dbReference>
<evidence type="ECO:0000256" key="10">
    <source>
        <dbReference type="SAM" id="Phobius"/>
    </source>
</evidence>
<evidence type="ECO:0000256" key="4">
    <source>
        <dbReference type="ARBA" id="ARBA00022475"/>
    </source>
</evidence>
<dbReference type="NCBIfam" id="TIGR02532">
    <property type="entry name" value="IV_pilin_GFxxxE"/>
    <property type="match status" value="1"/>
</dbReference>
<dbReference type="NCBIfam" id="TIGR01710">
    <property type="entry name" value="typeII_sec_gspG"/>
    <property type="match status" value="1"/>
</dbReference>
<evidence type="ECO:0000256" key="9">
    <source>
        <dbReference type="ARBA" id="ARBA00023136"/>
    </source>
</evidence>
<dbReference type="SUPFAM" id="SSF54523">
    <property type="entry name" value="Pili subunits"/>
    <property type="match status" value="1"/>
</dbReference>
<evidence type="ECO:0000256" key="8">
    <source>
        <dbReference type="ARBA" id="ARBA00022989"/>
    </source>
</evidence>
<accession>A0ABW7FA14</accession>
<dbReference type="InterPro" id="IPR010054">
    <property type="entry name" value="Type2_sec_GspG"/>
</dbReference>
<dbReference type="InterPro" id="IPR013545">
    <property type="entry name" value="T2SS_protein-GspG_C"/>
</dbReference>
<dbReference type="PANTHER" id="PTHR30093:SF44">
    <property type="entry name" value="TYPE II SECRETION SYSTEM CORE PROTEIN G"/>
    <property type="match status" value="1"/>
</dbReference>
<evidence type="ECO:0000256" key="1">
    <source>
        <dbReference type="ARBA" id="ARBA00004377"/>
    </source>
</evidence>
<keyword evidence="13" id="KW-1185">Reference proteome</keyword>
<dbReference type="InterPro" id="IPR045584">
    <property type="entry name" value="Pilin-like"/>
</dbReference>
<keyword evidence="5" id="KW-0488">Methylation</keyword>
<dbReference type="Gene3D" id="3.30.700.10">
    <property type="entry name" value="Glycoprotein, Type 4 Pilin"/>
    <property type="match status" value="1"/>
</dbReference>
<evidence type="ECO:0000256" key="6">
    <source>
        <dbReference type="ARBA" id="ARBA00022519"/>
    </source>
</evidence>
<name>A0ABW7FA14_9BURK</name>
<evidence type="ECO:0000259" key="11">
    <source>
        <dbReference type="Pfam" id="PF08334"/>
    </source>
</evidence>
<keyword evidence="4" id="KW-1003">Cell membrane</keyword>
<dbReference type="RefSeq" id="WP_394484201.1">
    <property type="nucleotide sequence ID" value="NZ_JBIGHV010000012.1"/>
</dbReference>
<comment type="caution">
    <text evidence="12">The sequence shown here is derived from an EMBL/GenBank/DDBJ whole genome shotgun (WGS) entry which is preliminary data.</text>
</comment>
<dbReference type="Pfam" id="PF07963">
    <property type="entry name" value="N_methyl"/>
    <property type="match status" value="1"/>
</dbReference>
<keyword evidence="7 10" id="KW-0812">Transmembrane</keyword>
<evidence type="ECO:0000256" key="3">
    <source>
        <dbReference type="ARBA" id="ARBA00020042"/>
    </source>
</evidence>
<sequence>MKPARMSLHGRQPVRGFTLLELLVVILIIGLLAGIVAPRFISQIGRSETTATRAQIDAFDKALQAFRIDMGRYPSTGEGLQALLMAPAGDPRWRGPYLKDSIPPDPWGTPYRYVIPGVRGKDFGLVSLGRDRTPGGTGDDADITN</sequence>
<feature type="domain" description="Type II secretion system protein GspG C-terminal" evidence="11">
    <location>
        <begin position="40"/>
        <end position="145"/>
    </location>
</feature>
<feature type="transmembrane region" description="Helical" evidence="10">
    <location>
        <begin position="20"/>
        <end position="41"/>
    </location>
</feature>
<organism evidence="12 13">
    <name type="scientific">Pelomonas parva</name>
    <dbReference type="NCBI Taxonomy" id="3299032"/>
    <lineage>
        <taxon>Bacteria</taxon>
        <taxon>Pseudomonadati</taxon>
        <taxon>Pseudomonadota</taxon>
        <taxon>Betaproteobacteria</taxon>
        <taxon>Burkholderiales</taxon>
        <taxon>Sphaerotilaceae</taxon>
        <taxon>Roseateles</taxon>
    </lineage>
</organism>
<evidence type="ECO:0000256" key="7">
    <source>
        <dbReference type="ARBA" id="ARBA00022692"/>
    </source>
</evidence>
<evidence type="ECO:0000313" key="13">
    <source>
        <dbReference type="Proteomes" id="UP001606210"/>
    </source>
</evidence>
<dbReference type="PANTHER" id="PTHR30093">
    <property type="entry name" value="GENERAL SECRETION PATHWAY PROTEIN G"/>
    <property type="match status" value="1"/>
</dbReference>
<comment type="subcellular location">
    <subcellularLocation>
        <location evidence="1">Cell inner membrane</location>
        <topology evidence="1">Single-pass membrane protein</topology>
    </subcellularLocation>
</comment>
<proteinExistence type="inferred from homology"/>
<reference evidence="12 13" key="1">
    <citation type="submission" date="2024-08" db="EMBL/GenBank/DDBJ databases">
        <authorList>
            <person name="Lu H."/>
        </authorList>
    </citation>
    <scope>NUCLEOTIDE SEQUENCE [LARGE SCALE GENOMIC DNA]</scope>
    <source>
        <strain evidence="12 13">LYH14W</strain>
    </source>
</reference>
<protein>
    <recommendedName>
        <fullName evidence="3">Type II secretion system core protein G</fullName>
    </recommendedName>
</protein>
<evidence type="ECO:0000256" key="5">
    <source>
        <dbReference type="ARBA" id="ARBA00022481"/>
    </source>
</evidence>
<dbReference type="Proteomes" id="UP001606210">
    <property type="component" value="Unassembled WGS sequence"/>
</dbReference>
<evidence type="ECO:0000313" key="12">
    <source>
        <dbReference type="EMBL" id="MFG6433461.1"/>
    </source>
</evidence>